<dbReference type="Pfam" id="PF14155">
    <property type="entry name" value="DUF4307"/>
    <property type="match status" value="1"/>
</dbReference>
<dbReference type="EMBL" id="JAZEWV010000011">
    <property type="protein sequence ID" value="MEE4543562.1"/>
    <property type="molecule type" value="Genomic_DNA"/>
</dbReference>
<keyword evidence="4" id="KW-1185">Reference proteome</keyword>
<evidence type="ECO:0000313" key="3">
    <source>
        <dbReference type="EMBL" id="MEE4543562.1"/>
    </source>
</evidence>
<dbReference type="Proteomes" id="UP001344658">
    <property type="component" value="Unassembled WGS sequence"/>
</dbReference>
<dbReference type="RefSeq" id="WP_330796092.1">
    <property type="nucleotide sequence ID" value="NZ_JAZEWV010000011.1"/>
</dbReference>
<feature type="region of interest" description="Disordered" evidence="1">
    <location>
        <begin position="1"/>
        <end position="29"/>
    </location>
</feature>
<gene>
    <name evidence="3" type="ORF">V2S66_16465</name>
</gene>
<reference evidence="3 4" key="1">
    <citation type="submission" date="2023-12" db="EMBL/GenBank/DDBJ databases">
        <title>Streptomyces sp. V4-01.</title>
        <authorList>
            <person name="Somphong A."/>
            <person name="Phongsopitanun W."/>
        </authorList>
    </citation>
    <scope>NUCLEOTIDE SEQUENCE [LARGE SCALE GENOMIC DNA]</scope>
    <source>
        <strain evidence="3 4">V4-01</strain>
    </source>
</reference>
<keyword evidence="2" id="KW-1133">Transmembrane helix</keyword>
<name>A0ABU7PEP6_9ACTN</name>
<dbReference type="InterPro" id="IPR025443">
    <property type="entry name" value="DUF4307"/>
</dbReference>
<proteinExistence type="predicted"/>
<evidence type="ECO:0000256" key="2">
    <source>
        <dbReference type="SAM" id="Phobius"/>
    </source>
</evidence>
<accession>A0ABU7PEP6</accession>
<feature type="transmembrane region" description="Helical" evidence="2">
    <location>
        <begin position="41"/>
        <end position="59"/>
    </location>
</feature>
<sequence>MTAVQSGPPESPAAPPKGRYGPGDRRFGQNADARADRKLKVAAGVLGALAAVGIGWYGWHTVADSGVSAQVVAFKVVSDQAVEIHLEVHKDAGAVAVCTVRSEDADHGEVGRKDVRLAQHAEQVDTVVTVRTTARGTTGELVSCGSAPRG</sequence>
<evidence type="ECO:0000256" key="1">
    <source>
        <dbReference type="SAM" id="MobiDB-lite"/>
    </source>
</evidence>
<organism evidence="3 4">
    <name type="scientific">Actinacidiphila polyblastidii</name>
    <dbReference type="NCBI Taxonomy" id="3110430"/>
    <lineage>
        <taxon>Bacteria</taxon>
        <taxon>Bacillati</taxon>
        <taxon>Actinomycetota</taxon>
        <taxon>Actinomycetes</taxon>
        <taxon>Kitasatosporales</taxon>
        <taxon>Streptomycetaceae</taxon>
        <taxon>Actinacidiphila</taxon>
    </lineage>
</organism>
<keyword evidence="2" id="KW-0812">Transmembrane</keyword>
<evidence type="ECO:0000313" key="4">
    <source>
        <dbReference type="Proteomes" id="UP001344658"/>
    </source>
</evidence>
<comment type="caution">
    <text evidence="3">The sequence shown here is derived from an EMBL/GenBank/DDBJ whole genome shotgun (WGS) entry which is preliminary data.</text>
</comment>
<keyword evidence="2" id="KW-0472">Membrane</keyword>
<protein>
    <submittedName>
        <fullName evidence="3">DUF4307 domain-containing protein</fullName>
    </submittedName>
</protein>